<dbReference type="Pfam" id="PF14759">
    <property type="entry name" value="Reductase_C"/>
    <property type="match status" value="1"/>
</dbReference>
<dbReference type="InterPro" id="IPR028202">
    <property type="entry name" value="Reductase_C"/>
</dbReference>
<feature type="domain" description="FAD/NAD(P)-binding" evidence="5">
    <location>
        <begin position="3"/>
        <end position="299"/>
    </location>
</feature>
<organism evidence="7 8">
    <name type="scientific">Microbacterium thalassium</name>
    <dbReference type="NCBI Taxonomy" id="362649"/>
    <lineage>
        <taxon>Bacteria</taxon>
        <taxon>Bacillati</taxon>
        <taxon>Actinomycetota</taxon>
        <taxon>Actinomycetes</taxon>
        <taxon>Micrococcales</taxon>
        <taxon>Microbacteriaceae</taxon>
        <taxon>Microbacterium</taxon>
    </lineage>
</organism>
<protein>
    <submittedName>
        <fullName evidence="7">3-phenylpropionate/trans-cinnamate dioxygenase ferredoxin reductase subunit</fullName>
        <ecNumber evidence="7">1.18.1.3</ecNumber>
    </submittedName>
</protein>
<dbReference type="GO" id="GO:0005737">
    <property type="term" value="C:cytoplasm"/>
    <property type="evidence" value="ECO:0007669"/>
    <property type="project" value="TreeGrafter"/>
</dbReference>
<dbReference type="InterPro" id="IPR023753">
    <property type="entry name" value="FAD/NAD-binding_dom"/>
</dbReference>
<dbReference type="PRINTS" id="PR00411">
    <property type="entry name" value="PNDRDTASEI"/>
</dbReference>
<dbReference type="Gene3D" id="3.30.390.30">
    <property type="match status" value="1"/>
</dbReference>
<keyword evidence="8" id="KW-1185">Reference proteome</keyword>
<dbReference type="EC" id="1.18.1.3" evidence="7"/>
<dbReference type="InterPro" id="IPR050446">
    <property type="entry name" value="FAD-oxidoreductase/Apoptosis"/>
</dbReference>
<name>A0A7X0KVU1_9MICO</name>
<accession>A0A7X0KVU1</accession>
<keyword evidence="4 7" id="KW-0560">Oxidoreductase</keyword>
<dbReference type="PRINTS" id="PR00368">
    <property type="entry name" value="FADPNR"/>
</dbReference>
<dbReference type="PANTHER" id="PTHR43557">
    <property type="entry name" value="APOPTOSIS-INDUCING FACTOR 1"/>
    <property type="match status" value="1"/>
</dbReference>
<evidence type="ECO:0000256" key="2">
    <source>
        <dbReference type="ARBA" id="ARBA00022630"/>
    </source>
</evidence>
<feature type="domain" description="Reductase C-terminal" evidence="6">
    <location>
        <begin position="319"/>
        <end position="403"/>
    </location>
</feature>
<evidence type="ECO:0000259" key="5">
    <source>
        <dbReference type="Pfam" id="PF07992"/>
    </source>
</evidence>
<reference evidence="7 8" key="1">
    <citation type="submission" date="2020-08" db="EMBL/GenBank/DDBJ databases">
        <title>Sequencing the genomes of 1000 actinobacteria strains.</title>
        <authorList>
            <person name="Klenk H.-P."/>
        </authorList>
    </citation>
    <scope>NUCLEOTIDE SEQUENCE [LARGE SCALE GENOMIC DNA]</scope>
    <source>
        <strain evidence="7 8">DSM 12511</strain>
    </source>
</reference>
<dbReference type="GO" id="GO:0051213">
    <property type="term" value="F:dioxygenase activity"/>
    <property type="evidence" value="ECO:0007669"/>
    <property type="project" value="UniProtKB-KW"/>
</dbReference>
<dbReference type="GO" id="GO:0008860">
    <property type="term" value="F:ferredoxin-NAD+ reductase activity"/>
    <property type="evidence" value="ECO:0007669"/>
    <property type="project" value="UniProtKB-EC"/>
</dbReference>
<sequence length="406" mass="42497">MVHHVIIGGGQAAGSAAETLRKRSPDADVTVVAAEQHPPYQRPPLSKGYLAGDEGADAVVLHSAEWYGEQGIDLRTATRATAIDPAGHRVRLADGTDLAYDALLVATGASPRRLPLPGAHARGVHVLRTIDDADALAESLRHGGRRVAVIGTGWIGMEVAATARGLGNDVTVLGRAPVPLGAALGPRMGEVFAGLHRDHGVTIRSSASVDALVVDGAVSGVVADGETVAADIVVIGVGATPDTALAEAAGIRVQDGILADEHLRTSAPDVYAAGDVARSYHPLVQRHLRSEHWENARAGGEVAARSMLGEDVRHTGIPYFYTDQFDLGMELSGFPTLMTDADVVVRGDLEAREFIAFWLDDGRVVAGMNVNVWDVQDDIQALIRSGARVEPDALRDPGVDIAGLAA</sequence>
<dbReference type="Gene3D" id="3.50.50.60">
    <property type="entry name" value="FAD/NAD(P)-binding domain"/>
    <property type="match status" value="2"/>
</dbReference>
<keyword evidence="7" id="KW-0223">Dioxygenase</keyword>
<proteinExistence type="predicted"/>
<dbReference type="InterPro" id="IPR016156">
    <property type="entry name" value="FAD/NAD-linked_Rdtase_dimer_sf"/>
</dbReference>
<evidence type="ECO:0000256" key="3">
    <source>
        <dbReference type="ARBA" id="ARBA00022827"/>
    </source>
</evidence>
<keyword evidence="3" id="KW-0274">FAD</keyword>
<evidence type="ECO:0000259" key="6">
    <source>
        <dbReference type="Pfam" id="PF14759"/>
    </source>
</evidence>
<evidence type="ECO:0000256" key="1">
    <source>
        <dbReference type="ARBA" id="ARBA00001974"/>
    </source>
</evidence>
<dbReference type="InterPro" id="IPR036188">
    <property type="entry name" value="FAD/NAD-bd_sf"/>
</dbReference>
<gene>
    <name evidence="7" type="ORF">HD594_002866</name>
</gene>
<evidence type="ECO:0000313" key="8">
    <source>
        <dbReference type="Proteomes" id="UP000537775"/>
    </source>
</evidence>
<dbReference type="SUPFAM" id="SSF51905">
    <property type="entry name" value="FAD/NAD(P)-binding domain"/>
    <property type="match status" value="2"/>
</dbReference>
<dbReference type="GO" id="GO:0016651">
    <property type="term" value="F:oxidoreductase activity, acting on NAD(P)H"/>
    <property type="evidence" value="ECO:0007669"/>
    <property type="project" value="TreeGrafter"/>
</dbReference>
<keyword evidence="2" id="KW-0285">Flavoprotein</keyword>
<comment type="caution">
    <text evidence="7">The sequence shown here is derived from an EMBL/GenBank/DDBJ whole genome shotgun (WGS) entry which is preliminary data.</text>
</comment>
<dbReference type="RefSeq" id="WP_184751607.1">
    <property type="nucleotide sequence ID" value="NZ_BAAAJR010000001.1"/>
</dbReference>
<dbReference type="AlphaFoldDB" id="A0A7X0KVU1"/>
<evidence type="ECO:0000256" key="4">
    <source>
        <dbReference type="ARBA" id="ARBA00023002"/>
    </source>
</evidence>
<dbReference type="PANTHER" id="PTHR43557:SF2">
    <property type="entry name" value="RIESKE DOMAIN-CONTAINING PROTEIN-RELATED"/>
    <property type="match status" value="1"/>
</dbReference>
<comment type="cofactor">
    <cofactor evidence="1">
        <name>FAD</name>
        <dbReference type="ChEBI" id="CHEBI:57692"/>
    </cofactor>
</comment>
<dbReference type="Proteomes" id="UP000537775">
    <property type="component" value="Unassembled WGS sequence"/>
</dbReference>
<dbReference type="SUPFAM" id="SSF55424">
    <property type="entry name" value="FAD/NAD-linked reductases, dimerisation (C-terminal) domain"/>
    <property type="match status" value="1"/>
</dbReference>
<dbReference type="EMBL" id="JACHML010000001">
    <property type="protein sequence ID" value="MBB6392553.1"/>
    <property type="molecule type" value="Genomic_DNA"/>
</dbReference>
<dbReference type="Pfam" id="PF07992">
    <property type="entry name" value="Pyr_redox_2"/>
    <property type="match status" value="1"/>
</dbReference>
<evidence type="ECO:0000313" key="7">
    <source>
        <dbReference type="EMBL" id="MBB6392553.1"/>
    </source>
</evidence>